<dbReference type="EMBL" id="FN654287">
    <property type="protein sequence ID" value="CBY30912.1"/>
    <property type="molecule type" value="Genomic_DNA"/>
</dbReference>
<dbReference type="AlphaFoldDB" id="E4Y5L2"/>
<sequence length="174" mass="20449">MRGLAFVSLVLLFNSNGSSQLEKRSDKKSMLECDILSIADIQKRKKKDIPKLDKIYNGFFYLNMNRGRRFFWERSAENDRGQLLELFITKGKVRVGEKRKMRPAWLIGYTQPGTGHFVVRYFAFGNLNCRKAHSIVHWNQIKNLSAFKNLRRIQIRKNNVRHVIFQLSNLSSQL</sequence>
<dbReference type="Proteomes" id="UP000011014">
    <property type="component" value="Unassembled WGS sequence"/>
</dbReference>
<feature type="signal peptide" evidence="1">
    <location>
        <begin position="1"/>
        <end position="19"/>
    </location>
</feature>
<gene>
    <name evidence="2" type="ORF">GSOID_T00018859001</name>
</gene>
<reference evidence="2" key="1">
    <citation type="journal article" date="2010" name="Science">
        <title>Plasticity of animal genome architecture unmasked by rapid evolution of a pelagic tunicate.</title>
        <authorList>
            <person name="Denoeud F."/>
            <person name="Henriet S."/>
            <person name="Mungpakdee S."/>
            <person name="Aury J.M."/>
            <person name="Da Silva C."/>
            <person name="Brinkmann H."/>
            <person name="Mikhaleva J."/>
            <person name="Olsen L.C."/>
            <person name="Jubin C."/>
            <person name="Canestro C."/>
            <person name="Bouquet J.M."/>
            <person name="Danks G."/>
            <person name="Poulain J."/>
            <person name="Campsteijn C."/>
            <person name="Adamski M."/>
            <person name="Cross I."/>
            <person name="Yadetie F."/>
            <person name="Muffato M."/>
            <person name="Louis A."/>
            <person name="Butcher S."/>
            <person name="Tsagkogeorga G."/>
            <person name="Konrad A."/>
            <person name="Singh S."/>
            <person name="Jensen M.F."/>
            <person name="Cong E.H."/>
            <person name="Eikeseth-Otteraa H."/>
            <person name="Noel B."/>
            <person name="Anthouard V."/>
            <person name="Porcel B.M."/>
            <person name="Kachouri-Lafond R."/>
            <person name="Nishino A."/>
            <person name="Ugolini M."/>
            <person name="Chourrout P."/>
            <person name="Nishida H."/>
            <person name="Aasland R."/>
            <person name="Huzurbazar S."/>
            <person name="Westhof E."/>
            <person name="Delsuc F."/>
            <person name="Lehrach H."/>
            <person name="Reinhardt R."/>
            <person name="Weissenbach J."/>
            <person name="Roy S.W."/>
            <person name="Artiguenave F."/>
            <person name="Postlethwait J.H."/>
            <person name="Manak J.R."/>
            <person name="Thompson E.M."/>
            <person name="Jaillon O."/>
            <person name="Du Pasquier L."/>
            <person name="Boudinot P."/>
            <person name="Liberles D.A."/>
            <person name="Volff J.N."/>
            <person name="Philippe H."/>
            <person name="Lenhard B."/>
            <person name="Roest Crollius H."/>
            <person name="Wincker P."/>
            <person name="Chourrout D."/>
        </authorList>
    </citation>
    <scope>NUCLEOTIDE SEQUENCE [LARGE SCALE GENOMIC DNA]</scope>
</reference>
<evidence type="ECO:0000256" key="1">
    <source>
        <dbReference type="SAM" id="SignalP"/>
    </source>
</evidence>
<organism evidence="2">
    <name type="scientific">Oikopleura dioica</name>
    <name type="common">Tunicate</name>
    <dbReference type="NCBI Taxonomy" id="34765"/>
    <lineage>
        <taxon>Eukaryota</taxon>
        <taxon>Metazoa</taxon>
        <taxon>Chordata</taxon>
        <taxon>Tunicata</taxon>
        <taxon>Appendicularia</taxon>
        <taxon>Copelata</taxon>
        <taxon>Oikopleuridae</taxon>
        <taxon>Oikopleura</taxon>
    </lineage>
</organism>
<keyword evidence="1" id="KW-0732">Signal</keyword>
<protein>
    <submittedName>
        <fullName evidence="2">Uncharacterized protein</fullName>
    </submittedName>
</protein>
<accession>E4Y5L2</accession>
<proteinExistence type="predicted"/>
<evidence type="ECO:0000313" key="2">
    <source>
        <dbReference type="EMBL" id="CBY30912.1"/>
    </source>
</evidence>
<feature type="chain" id="PRO_5003193721" evidence="1">
    <location>
        <begin position="20"/>
        <end position="174"/>
    </location>
</feature>
<name>E4Y5L2_OIKDI</name>